<organism evidence="2 3">
    <name type="scientific">Emticicia aquatica</name>
    <dbReference type="NCBI Taxonomy" id="1681835"/>
    <lineage>
        <taxon>Bacteria</taxon>
        <taxon>Pseudomonadati</taxon>
        <taxon>Bacteroidota</taxon>
        <taxon>Cytophagia</taxon>
        <taxon>Cytophagales</taxon>
        <taxon>Leadbetterellaceae</taxon>
        <taxon>Emticicia</taxon>
    </lineage>
</organism>
<proteinExistence type="predicted"/>
<accession>A0ABM9AVE2</accession>
<sequence>MNLNKFDKIFEDLFHQDYIVSTMDNEYGFDLIHELKTKDFIYQSQSAVYKLTEKGYEVKEKGSYKAYVESVNKNNDKELFIRQLEIDKSKLEIEKLDYEKSIRELDSSIKVLTSKNLKLQNFDIKFRWLIAFLSFILGLIIEHKALLIDLIVRVIIR</sequence>
<evidence type="ECO:0000256" key="1">
    <source>
        <dbReference type="SAM" id="Phobius"/>
    </source>
</evidence>
<evidence type="ECO:0000313" key="3">
    <source>
        <dbReference type="Proteomes" id="UP000837932"/>
    </source>
</evidence>
<comment type="caution">
    <text evidence="2">The sequence shown here is derived from an EMBL/GenBank/DDBJ whole genome shotgun (WGS) entry which is preliminary data.</text>
</comment>
<keyword evidence="1" id="KW-0812">Transmembrane</keyword>
<dbReference type="Proteomes" id="UP000837932">
    <property type="component" value="Unassembled WGS sequence"/>
</dbReference>
<dbReference type="EMBL" id="CAKLPY010000010">
    <property type="protein sequence ID" value="CAH0998011.1"/>
    <property type="molecule type" value="Genomic_DNA"/>
</dbReference>
<reference evidence="2" key="1">
    <citation type="submission" date="2021-12" db="EMBL/GenBank/DDBJ databases">
        <authorList>
            <person name="Rodrigo-Torres L."/>
            <person name="Arahal R. D."/>
            <person name="Lucena T."/>
        </authorList>
    </citation>
    <scope>NUCLEOTIDE SEQUENCE</scope>
    <source>
        <strain evidence="2">CECT 8858</strain>
    </source>
</reference>
<dbReference type="RefSeq" id="WP_238808819.1">
    <property type="nucleotide sequence ID" value="NZ_CAKLPY010000010.1"/>
</dbReference>
<name>A0ABM9AVE2_9BACT</name>
<feature type="transmembrane region" description="Helical" evidence="1">
    <location>
        <begin position="128"/>
        <end position="156"/>
    </location>
</feature>
<keyword evidence="1" id="KW-0472">Membrane</keyword>
<keyword evidence="1" id="KW-1133">Transmembrane helix</keyword>
<protein>
    <submittedName>
        <fullName evidence="2">Uncharacterized protein</fullName>
    </submittedName>
</protein>
<gene>
    <name evidence="2" type="ORF">EMA8858_04146</name>
</gene>
<keyword evidence="3" id="KW-1185">Reference proteome</keyword>
<evidence type="ECO:0000313" key="2">
    <source>
        <dbReference type="EMBL" id="CAH0998011.1"/>
    </source>
</evidence>